<accession>A0A4D5XFC3</accession>
<evidence type="ECO:0000313" key="1">
    <source>
        <dbReference type="EMBL" id="QBK89232.1"/>
    </source>
</evidence>
<protein>
    <submittedName>
        <fullName evidence="1">Uncharacterized protein</fullName>
    </submittedName>
</protein>
<proteinExistence type="predicted"/>
<sequence length="158" mass="18159">MFTTTAIMAGSLTASKIGSGVLVTTISKTASSLYKLIKFIMNTSNPGLKSIQDTLELLDLEYYIKVINKLLNEYGSASDLMGSVKESLFGVEKILQKIHDELIIIKEAYDKHKNKYFYKWRTFQCKYNIETIKKHKLVLNSRFDMLVKLLIIYKENCK</sequence>
<name>A0A4D5XFC3_9VIRU</name>
<reference evidence="1" key="1">
    <citation type="journal article" date="2019" name="MBio">
        <title>Virus Genomes from Deep Sea Sediments Expand the Ocean Megavirome and Support Independent Origins of Viral Gigantism.</title>
        <authorList>
            <person name="Backstrom D."/>
            <person name="Yutin N."/>
            <person name="Jorgensen S.L."/>
            <person name="Dharamshi J."/>
            <person name="Homa F."/>
            <person name="Zaremba-Niedwiedzka K."/>
            <person name="Spang A."/>
            <person name="Wolf Y.I."/>
            <person name="Koonin E.V."/>
            <person name="Ettema T.J."/>
        </authorList>
    </citation>
    <scope>NUCLEOTIDE SEQUENCE</scope>
</reference>
<gene>
    <name evidence="1" type="ORF">LCMiAC02_03270</name>
</gene>
<dbReference type="EMBL" id="MK500410">
    <property type="protein sequence ID" value="QBK89232.1"/>
    <property type="molecule type" value="Genomic_DNA"/>
</dbReference>
<organism evidence="1">
    <name type="scientific">Mimivirus LCMiAC02</name>
    <dbReference type="NCBI Taxonomy" id="2506609"/>
    <lineage>
        <taxon>Viruses</taxon>
        <taxon>Varidnaviria</taxon>
        <taxon>Bamfordvirae</taxon>
        <taxon>Nucleocytoviricota</taxon>
        <taxon>Megaviricetes</taxon>
        <taxon>Imitervirales</taxon>
        <taxon>Mimiviridae</taxon>
        <taxon>Klosneuvirinae</taxon>
    </lineage>
</organism>